<dbReference type="InterPro" id="IPR001715">
    <property type="entry name" value="CH_dom"/>
</dbReference>
<reference evidence="12" key="1">
    <citation type="submission" date="2016-05" db="EMBL/GenBank/DDBJ databases">
        <authorList>
            <person name="Lavstsen T."/>
            <person name="Jespersen J.S."/>
        </authorList>
    </citation>
    <scope>NUCLEOTIDE SEQUENCE</scope>
    <source>
        <tissue evidence="12">Brain</tissue>
    </source>
</reference>
<dbReference type="PROSITE" id="PS50021">
    <property type="entry name" value="CH"/>
    <property type="match status" value="1"/>
</dbReference>
<dbReference type="SUPFAM" id="SSF81296">
    <property type="entry name" value="E set domains"/>
    <property type="match status" value="14"/>
</dbReference>
<dbReference type="GO" id="GO:0005856">
    <property type="term" value="C:cytoskeleton"/>
    <property type="evidence" value="ECO:0007669"/>
    <property type="project" value="UniProtKB-SubCell"/>
</dbReference>
<feature type="domain" description="Calponin-homology (CH)" evidence="11">
    <location>
        <begin position="15"/>
        <end position="118"/>
    </location>
</feature>
<keyword evidence="5" id="KW-0677">Repeat</keyword>
<feature type="region of interest" description="Disordered" evidence="10">
    <location>
        <begin position="938"/>
        <end position="957"/>
    </location>
</feature>
<feature type="repeat" description="Filamin" evidence="9">
    <location>
        <begin position="749"/>
        <end position="779"/>
    </location>
</feature>
<dbReference type="PANTHER" id="PTHR38537">
    <property type="entry name" value="JITTERBUG, ISOFORM N"/>
    <property type="match status" value="1"/>
</dbReference>
<dbReference type="FunFam" id="2.60.40.10:FF:000126">
    <property type="entry name" value="filamin-C isoform X1"/>
    <property type="match status" value="1"/>
</dbReference>
<dbReference type="FunFam" id="2.60.40.10:FF:000102">
    <property type="entry name" value="filamin-B isoform X2"/>
    <property type="match status" value="1"/>
</dbReference>
<feature type="repeat" description="Filamin" evidence="9">
    <location>
        <begin position="325"/>
        <end position="421"/>
    </location>
</feature>
<dbReference type="InterPro" id="IPR013783">
    <property type="entry name" value="Ig-like_fold"/>
</dbReference>
<feature type="repeat" description="Filamin" evidence="9">
    <location>
        <begin position="1380"/>
        <end position="1474"/>
    </location>
</feature>
<keyword evidence="8" id="KW-0206">Cytoskeleton</keyword>
<dbReference type="SUPFAM" id="SSF47576">
    <property type="entry name" value="Calponin-homology domain, CH-domain"/>
    <property type="match status" value="1"/>
</dbReference>
<dbReference type="Pfam" id="PF00307">
    <property type="entry name" value="CH"/>
    <property type="match status" value="1"/>
</dbReference>
<name>A0A1A7WBX2_9TELE</name>
<dbReference type="FunFam" id="2.60.40.10:FF:000001">
    <property type="entry name" value="Filamin-C isoform b"/>
    <property type="match status" value="3"/>
</dbReference>
<evidence type="ECO:0000256" key="9">
    <source>
        <dbReference type="PROSITE-ProRule" id="PRU00087"/>
    </source>
</evidence>
<dbReference type="FunFam" id="2.60.40.10:FF:000092">
    <property type="entry name" value="Filamin-B isoform B"/>
    <property type="match status" value="1"/>
</dbReference>
<reference evidence="12" key="2">
    <citation type="submission" date="2016-06" db="EMBL/GenBank/DDBJ databases">
        <title>The genome of a short-lived fish provides insights into sex chromosome evolution and the genetic control of aging.</title>
        <authorList>
            <person name="Reichwald K."/>
            <person name="Felder M."/>
            <person name="Petzold A."/>
            <person name="Koch P."/>
            <person name="Groth M."/>
            <person name="Platzer M."/>
        </authorList>
    </citation>
    <scope>NUCLEOTIDE SEQUENCE</scope>
    <source>
        <tissue evidence="12">Brain</tissue>
    </source>
</reference>
<dbReference type="FunFam" id="2.60.40.10:FF:000079">
    <property type="entry name" value="Filamin-B isoform C"/>
    <property type="match status" value="1"/>
</dbReference>
<dbReference type="InterPro" id="IPR001298">
    <property type="entry name" value="Filamin/ABP280_rpt"/>
</dbReference>
<evidence type="ECO:0000259" key="11">
    <source>
        <dbReference type="PROSITE" id="PS50021"/>
    </source>
</evidence>
<feature type="repeat" description="Filamin" evidence="9">
    <location>
        <begin position="1251"/>
        <end position="1343"/>
    </location>
</feature>
<keyword evidence="4" id="KW-0597">Phosphoprotein</keyword>
<evidence type="ECO:0000256" key="4">
    <source>
        <dbReference type="ARBA" id="ARBA00022553"/>
    </source>
</evidence>
<feature type="repeat" description="Filamin" evidence="9">
    <location>
        <begin position="422"/>
        <end position="514"/>
    </location>
</feature>
<dbReference type="Pfam" id="PF00630">
    <property type="entry name" value="Filamin"/>
    <property type="match status" value="12"/>
</dbReference>
<dbReference type="InterPro" id="IPR014756">
    <property type="entry name" value="Ig_E-set"/>
</dbReference>
<dbReference type="FunFam" id="2.60.40.10:FF:000096">
    <property type="entry name" value="filamin-C isoform X2"/>
    <property type="match status" value="1"/>
</dbReference>
<dbReference type="FunFam" id="1.10.418.10:FF:000008">
    <property type="entry name" value="Filamin-B isoform C"/>
    <property type="match status" value="1"/>
</dbReference>
<evidence type="ECO:0000256" key="8">
    <source>
        <dbReference type="ARBA" id="ARBA00023212"/>
    </source>
</evidence>
<dbReference type="InterPro" id="IPR017868">
    <property type="entry name" value="Filamin/ABP280_repeat-like"/>
</dbReference>
<evidence type="ECO:0000256" key="1">
    <source>
        <dbReference type="ARBA" id="ARBA00004245"/>
    </source>
</evidence>
<evidence type="ECO:0000256" key="5">
    <source>
        <dbReference type="ARBA" id="ARBA00022737"/>
    </source>
</evidence>
<evidence type="ECO:0000313" key="12">
    <source>
        <dbReference type="EMBL" id="SBP03004.1"/>
    </source>
</evidence>
<dbReference type="GO" id="GO:0007399">
    <property type="term" value="P:nervous system development"/>
    <property type="evidence" value="ECO:0007669"/>
    <property type="project" value="UniProtKB-ARBA"/>
</dbReference>
<keyword evidence="6" id="KW-0832">Ubl conjugation</keyword>
<feature type="repeat" description="Filamin" evidence="9">
    <location>
        <begin position="782"/>
        <end position="874"/>
    </location>
</feature>
<accession>A0A1A7WBX2</accession>
<comment type="similarity">
    <text evidence="2">Belongs to the filamin family.</text>
</comment>
<organism evidence="12">
    <name type="scientific">Iconisemion striatum</name>
    <dbReference type="NCBI Taxonomy" id="60296"/>
    <lineage>
        <taxon>Eukaryota</taxon>
        <taxon>Metazoa</taxon>
        <taxon>Chordata</taxon>
        <taxon>Craniata</taxon>
        <taxon>Vertebrata</taxon>
        <taxon>Euteleostomi</taxon>
        <taxon>Actinopterygii</taxon>
        <taxon>Neopterygii</taxon>
        <taxon>Teleostei</taxon>
        <taxon>Neoteleostei</taxon>
        <taxon>Acanthomorphata</taxon>
        <taxon>Ovalentaria</taxon>
        <taxon>Atherinomorphae</taxon>
        <taxon>Cyprinodontiformes</taxon>
        <taxon>Nothobranchiidae</taxon>
        <taxon>Iconisemion</taxon>
    </lineage>
</organism>
<evidence type="ECO:0000256" key="7">
    <source>
        <dbReference type="ARBA" id="ARBA00023203"/>
    </source>
</evidence>
<dbReference type="Gene3D" id="1.10.418.10">
    <property type="entry name" value="Calponin-like domain"/>
    <property type="match status" value="1"/>
</dbReference>
<dbReference type="InterPro" id="IPR044801">
    <property type="entry name" value="Filamin"/>
</dbReference>
<feature type="repeat" description="Filamin" evidence="9">
    <location>
        <begin position="226"/>
        <end position="324"/>
    </location>
</feature>
<protein>
    <submittedName>
        <fullName evidence="12">Filamin C, gamma b (Actin binding protein 280)</fullName>
    </submittedName>
</protein>
<feature type="repeat" description="Filamin" evidence="9">
    <location>
        <begin position="1060"/>
        <end position="1152"/>
    </location>
</feature>
<dbReference type="SMART" id="SM00033">
    <property type="entry name" value="CH"/>
    <property type="match status" value="1"/>
</dbReference>
<feature type="repeat" description="Filamin" evidence="9">
    <location>
        <begin position="518"/>
        <end position="614"/>
    </location>
</feature>
<proteinExistence type="inferred from homology"/>
<dbReference type="PANTHER" id="PTHR38537:SF12">
    <property type="entry name" value="FILAMIN-C"/>
    <property type="match status" value="1"/>
</dbReference>
<dbReference type="PROSITE" id="PS50194">
    <property type="entry name" value="FILAMIN_REPEAT"/>
    <property type="match status" value="14"/>
</dbReference>
<sequence>MPMWEDEDDEDVKKLTPKQRLLGWIQNKVPQLPITNFHRDWRDGKALGALVDNCAPGLCPDWETWDPSQPMENAREAMQQADDWLGVPQVIAPEEIVDPNVDEHSVMTYLSQFPKAKLKPGAPLRAKTLHPKRAKAHGPGIEPRGNMVLKPAEFLVETVEAGMGEVLVYVEDPEGHTEEARVIPNNDKNRTYSVVYLPKVEGLHKVKVLFAGQDIDRSPFIVNVFKTMGDPTRVQARGPGLQATGNVANKLAYFDIYTAGAGTGDVGIVIVDSNSRRDTVQIVLENRGDSVFRCTYAPVLEGNHTVYVTFAEQQIPRSPFTVYISEACNPSACRALGRGLQQKGLRVKEVADFKVYTKGAGSGELTVNVKGPKGLEEPVKVLEMENGAYECNYYPVMMGKYLVTITWGGHGIPRSPFEVYVSEEAGPQKVRAWGPGLETGMVGKSADFVVEAIGTEVGTLGFSIEGPSQAKIECDDKGDGSCDVQYWPTEPGDYAVHVICDDEDIKDSPFMAHILPAANDVFPEKVRCYGLGLEPLGCIINKPADFTIDTNGAGRGELKIYAQDSDGFPIDIQITDNGDCTYFCVYIPTKPIKHTIIITWGEVNIPNSPFRVMIGEGSHPENVKVYGPGVEKMGLKANEPTYFTVDCSEAGQGDVSIGIKCAPAFGPGLSHGLVNRPAIFTITTKDAGEGGLSLAVEGPSKAEISCKDNKDGTCTVSYLPTAPGDYNIIVKFDEQNIAGSPFMAKITGISFTPKEVGEHVVSVRKSGKHVTNSPFKIMVGQSEIGDANRVKVYGQGLLEGHTLDVAEFVVDTRNAGYGGLGLSIEGPSKVDINCEDVDDGTCKVTYCPTEPGNYIINIKFADQHVPGSPFSAKIFGEGRMKESITRKRQAPSIATVGSTCDLNLKIPGNWFQMVSAQERLTQTFTRSSHTYTRTERTEISKTRGGETKKEVRVEESTQVGGDPFRDVFGNFLGRESLSGFSGMQTGSRPPLQDGEAGNQEMTAQVTSPGGKMEDAEIIKGEDSTYSVRFIPKEMGPHTVNVKYKGQHVPGSPFQFTVGPLGEGGAHKVRAGGTGLDRGVAGIPAEFSIWTREAGAGGLSIAVEGPSKAEITFEDRKDGSCGVSYVVQEPGDYEVSIKFNDEHIPDSPFIIPIASLSDDVRCLTITSLQETGLKVGQEASFAVQLNGVRGLIDAKIHTPSGATEECIITELDSDQNAITFIPKENGVHSIDVRYNGSHIPGSPFRIRVGEPGQVGDPGLVSAFGPGLEGGATGVSSEFIVNTCNAGAGALSVTIDGPSKVKMDCQECPEGYKVSYTPMAPGNYLISIKYGGPLHIVGSPFKAKVSGPRLSGGHNLHETSSVLVETVTKPSEMGGAFASLPKFSSDASKVISRGAGLSKAFIGQKNTFTVDCSKAGTNMLMVGVHGPKTPCEEVYVKHMGNRMYNVTYTVKEQGSYILIVKWGEENIPGSPFHVTVP</sequence>
<feature type="repeat" description="Filamin" evidence="9">
    <location>
        <begin position="615"/>
        <end position="660"/>
    </location>
</feature>
<dbReference type="InterPro" id="IPR036872">
    <property type="entry name" value="CH_dom_sf"/>
</dbReference>
<evidence type="ECO:0000256" key="6">
    <source>
        <dbReference type="ARBA" id="ARBA00022843"/>
    </source>
</evidence>
<feature type="repeat" description="Filamin" evidence="9">
    <location>
        <begin position="126"/>
        <end position="224"/>
    </location>
</feature>
<dbReference type="GO" id="GO:0051015">
    <property type="term" value="F:actin filament binding"/>
    <property type="evidence" value="ECO:0007669"/>
    <property type="project" value="InterPro"/>
</dbReference>
<dbReference type="SMART" id="SM00557">
    <property type="entry name" value="IG_FLMN"/>
    <property type="match status" value="12"/>
</dbReference>
<feature type="region of interest" description="Disordered" evidence="10">
    <location>
        <begin position="980"/>
        <end position="1014"/>
    </location>
</feature>
<gene>
    <name evidence="12" type="primary">FLNCB</name>
</gene>
<evidence type="ECO:0000256" key="2">
    <source>
        <dbReference type="ARBA" id="ARBA00009238"/>
    </source>
</evidence>
<evidence type="ECO:0000256" key="10">
    <source>
        <dbReference type="SAM" id="MobiDB-lite"/>
    </source>
</evidence>
<dbReference type="Gene3D" id="2.60.40.10">
    <property type="entry name" value="Immunoglobulins"/>
    <property type="match status" value="14"/>
</dbReference>
<feature type="repeat" description="Filamin" evidence="9">
    <location>
        <begin position="995"/>
        <end position="1057"/>
    </location>
</feature>
<feature type="repeat" description="Filamin" evidence="9">
    <location>
        <begin position="1166"/>
        <end position="1247"/>
    </location>
</feature>
<keyword evidence="3" id="KW-0963">Cytoplasm</keyword>
<dbReference type="FunFam" id="2.60.40.10:FF:000007">
    <property type="entry name" value="Filamin-B isoform C"/>
    <property type="match status" value="3"/>
</dbReference>
<dbReference type="GO" id="GO:0030036">
    <property type="term" value="P:actin cytoskeleton organization"/>
    <property type="evidence" value="ECO:0007669"/>
    <property type="project" value="InterPro"/>
</dbReference>
<feature type="repeat" description="Filamin" evidence="9">
    <location>
        <begin position="664"/>
        <end position="746"/>
    </location>
</feature>
<feature type="compositionally biased region" description="Basic and acidic residues" evidence="10">
    <location>
        <begin position="938"/>
        <end position="955"/>
    </location>
</feature>
<comment type="subcellular location">
    <subcellularLocation>
        <location evidence="1">Cytoplasm</location>
        <location evidence="1">Cytoskeleton</location>
    </subcellularLocation>
</comment>
<keyword evidence="7" id="KW-0009">Actin-binding</keyword>
<evidence type="ECO:0000256" key="3">
    <source>
        <dbReference type="ARBA" id="ARBA00022490"/>
    </source>
</evidence>
<dbReference type="EMBL" id="HADW01001604">
    <property type="protein sequence ID" value="SBP03004.1"/>
    <property type="molecule type" value="Transcribed_RNA"/>
</dbReference>